<dbReference type="PROSITE" id="PS00659">
    <property type="entry name" value="GLYCOSYL_HYDROL_F5"/>
    <property type="match status" value="1"/>
</dbReference>
<dbReference type="InterPro" id="IPR018087">
    <property type="entry name" value="Glyco_hydro_5_CS"/>
</dbReference>
<evidence type="ECO:0000256" key="4">
    <source>
        <dbReference type="SAM" id="SignalP"/>
    </source>
</evidence>
<feature type="signal peptide" evidence="4">
    <location>
        <begin position="1"/>
        <end position="19"/>
    </location>
</feature>
<dbReference type="SUPFAM" id="SSF51445">
    <property type="entry name" value="(Trans)glycosidases"/>
    <property type="match status" value="1"/>
</dbReference>
<dbReference type="Proteomes" id="UP001324993">
    <property type="component" value="Chromosome"/>
</dbReference>
<keyword evidence="3" id="KW-0175">Coiled coil</keyword>
<keyword evidence="2" id="KW-0326">Glycosidase</keyword>
<feature type="coiled-coil region" evidence="3">
    <location>
        <begin position="182"/>
        <end position="209"/>
    </location>
</feature>
<dbReference type="PANTHER" id="PTHR34142:SF1">
    <property type="entry name" value="GLYCOSIDE HYDROLASE FAMILY 5 DOMAIN-CONTAINING PROTEIN"/>
    <property type="match status" value="1"/>
</dbReference>
<dbReference type="Gene3D" id="2.60.120.260">
    <property type="entry name" value="Galactose-binding domain-like"/>
    <property type="match status" value="2"/>
</dbReference>
<reference evidence="6 7" key="1">
    <citation type="submission" date="2023-11" db="EMBL/GenBank/DDBJ databases">
        <title>Coraliomargarita sp. nov., isolated from marine algae.</title>
        <authorList>
            <person name="Lee J.K."/>
            <person name="Baek J.H."/>
            <person name="Kim J.M."/>
            <person name="Choi D.G."/>
            <person name="Jeon C.O."/>
        </authorList>
    </citation>
    <scope>NUCLEOTIDE SEQUENCE [LARGE SCALE GENOMIC DNA]</scope>
    <source>
        <strain evidence="6 7">J2-16</strain>
    </source>
</reference>
<keyword evidence="4" id="KW-0732">Signal</keyword>
<evidence type="ECO:0000313" key="7">
    <source>
        <dbReference type="Proteomes" id="UP001324993"/>
    </source>
</evidence>
<protein>
    <submittedName>
        <fullName evidence="6">Cellulase family glycosylhydrolase</fullName>
    </submittedName>
</protein>
<keyword evidence="7" id="KW-1185">Reference proteome</keyword>
<evidence type="ECO:0000256" key="3">
    <source>
        <dbReference type="SAM" id="Coils"/>
    </source>
</evidence>
<dbReference type="PANTHER" id="PTHR34142">
    <property type="entry name" value="ENDO-BETA-1,4-GLUCANASE A"/>
    <property type="match status" value="1"/>
</dbReference>
<dbReference type="RefSeq" id="WP_319833015.1">
    <property type="nucleotide sequence ID" value="NZ_CP138858.1"/>
</dbReference>
<evidence type="ECO:0000313" key="6">
    <source>
        <dbReference type="EMBL" id="WPJ96151.1"/>
    </source>
</evidence>
<feature type="domain" description="Glycoside hydrolase family 5" evidence="5">
    <location>
        <begin position="413"/>
        <end position="690"/>
    </location>
</feature>
<keyword evidence="1" id="KW-0378">Hydrolase</keyword>
<evidence type="ECO:0000256" key="2">
    <source>
        <dbReference type="ARBA" id="ARBA00023295"/>
    </source>
</evidence>
<proteinExistence type="predicted"/>
<feature type="chain" id="PRO_5047431571" evidence="4">
    <location>
        <begin position="20"/>
        <end position="727"/>
    </location>
</feature>
<evidence type="ECO:0000259" key="5">
    <source>
        <dbReference type="Pfam" id="PF00150"/>
    </source>
</evidence>
<dbReference type="Pfam" id="PF00150">
    <property type="entry name" value="Cellulase"/>
    <property type="match status" value="1"/>
</dbReference>
<organism evidence="6 7">
    <name type="scientific">Coraliomargarita algicola</name>
    <dbReference type="NCBI Taxonomy" id="3092156"/>
    <lineage>
        <taxon>Bacteria</taxon>
        <taxon>Pseudomonadati</taxon>
        <taxon>Verrucomicrobiota</taxon>
        <taxon>Opitutia</taxon>
        <taxon>Puniceicoccales</taxon>
        <taxon>Coraliomargaritaceae</taxon>
        <taxon>Coraliomargarita</taxon>
    </lineage>
</organism>
<accession>A0ABZ0RL52</accession>
<dbReference type="Gene3D" id="3.20.20.80">
    <property type="entry name" value="Glycosidases"/>
    <property type="match status" value="1"/>
</dbReference>
<dbReference type="EMBL" id="CP138858">
    <property type="protein sequence ID" value="WPJ96151.1"/>
    <property type="molecule type" value="Genomic_DNA"/>
</dbReference>
<name>A0ABZ0RL52_9BACT</name>
<gene>
    <name evidence="6" type="ORF">SH580_00360</name>
</gene>
<dbReference type="InterPro" id="IPR017853">
    <property type="entry name" value="GH"/>
</dbReference>
<dbReference type="InterPro" id="IPR001547">
    <property type="entry name" value="Glyco_hydro_5"/>
</dbReference>
<evidence type="ECO:0000256" key="1">
    <source>
        <dbReference type="ARBA" id="ARBA00022801"/>
    </source>
</evidence>
<sequence length="727" mass="82595">MNRLLYLFLALASFVHLSAQISVIAEDFSPQSESESWPDGWPQPAGASWENEAGNYFIRMTSQEPGKMLMLYRELRLPEGVEALEFSWKQRVTGLERGEKSWFDARIMMEFMDADRNKLKGQPRPAYSNRDTDGWVEKQMSFLVPEGAHTLKFMPCLFNVKAGVFDLDDLQMRPIDARTLREAAAAAQLENAEKTRAKTEQRQRKAAKVLAENASLIANGGLEADGNNDGRPDYWGKLKDRLSYETEAGNRYLRLHSDNPEKMVMYYSVIDLSADVQALELSFDWRLTDIKQGTEPWHDARVMLKFLDANGKKLSGGGDVYSKKSTDGWQHRSRNLLVPEDAVALEFMPALFNVKSGVMDMDNLVLKPVDAAPLLAAKAEKDKMRAFLHVDAEAAQPENWPSELHVVGNRLHNAEGREVWLQGSNVPSMEWNPRGENILKSIQVVLDEWNGNVIRLPVKEEYWFGKDGEAYKQLIHDAVIMTANRGAYLVLDLHRYRSPKQVHADFWKEAASIYKNHPAVLFDLMNEPHGTSWEVWRNGGFVAEKQKEGDEDAFLSEEDKKKNARGFESIGMQALVDAVRETGAQNIVIVGGLDYAYDLSGILNGFAVDDHGGNGVMYSTHVYPWKSNWQKSFLNVAEKYPILVGEVGADAKKMDFMPHEQQEDWDSWVPSMLGLIQKYQLNWTAWCFHPGASPRMLKDWTYEPTPFWGKQAKEALGGKSFKLDRLR</sequence>